<comment type="caution">
    <text evidence="2">The sequence shown here is derived from an EMBL/GenBank/DDBJ whole genome shotgun (WGS) entry which is preliminary data.</text>
</comment>
<evidence type="ECO:0000313" key="3">
    <source>
        <dbReference type="Proteomes" id="UP001152562"/>
    </source>
</evidence>
<dbReference type="InterPro" id="IPR012337">
    <property type="entry name" value="RNaseH-like_sf"/>
</dbReference>
<dbReference type="GO" id="GO:0003676">
    <property type="term" value="F:nucleic acid binding"/>
    <property type="evidence" value="ECO:0007669"/>
    <property type="project" value="InterPro"/>
</dbReference>
<feature type="domain" description="Integrase catalytic" evidence="1">
    <location>
        <begin position="1"/>
        <end position="106"/>
    </location>
</feature>
<gene>
    <name evidence="2" type="ORF">PIBRA_LOCUS11183</name>
</gene>
<dbReference type="SUPFAM" id="SSF50494">
    <property type="entry name" value="Trypsin-like serine proteases"/>
    <property type="match status" value="1"/>
</dbReference>
<protein>
    <recommendedName>
        <fullName evidence="1">Integrase catalytic domain-containing protein</fullName>
    </recommendedName>
</protein>
<dbReference type="Gene3D" id="2.40.10.10">
    <property type="entry name" value="Trypsin-like serine proteases"/>
    <property type="match status" value="2"/>
</dbReference>
<accession>A0A9P0TQ26</accession>
<dbReference type="PANTHER" id="PTHR37984">
    <property type="entry name" value="PROTEIN CBG26694"/>
    <property type="match status" value="1"/>
</dbReference>
<dbReference type="InterPro" id="IPR001584">
    <property type="entry name" value="Integrase_cat-core"/>
</dbReference>
<keyword evidence="3" id="KW-1185">Reference proteome</keyword>
<dbReference type="Pfam" id="PF00089">
    <property type="entry name" value="Trypsin"/>
    <property type="match status" value="1"/>
</dbReference>
<reference evidence="2" key="1">
    <citation type="submission" date="2022-05" db="EMBL/GenBank/DDBJ databases">
        <authorList>
            <person name="Okamura Y."/>
        </authorList>
    </citation>
    <scope>NUCLEOTIDE SEQUENCE</scope>
</reference>
<dbReference type="InterPro" id="IPR043504">
    <property type="entry name" value="Peptidase_S1_PA_chymotrypsin"/>
</dbReference>
<dbReference type="PANTHER" id="PTHR37984:SF5">
    <property type="entry name" value="PROTEIN NYNRIN-LIKE"/>
    <property type="match status" value="1"/>
</dbReference>
<dbReference type="GO" id="GO:0015074">
    <property type="term" value="P:DNA integration"/>
    <property type="evidence" value="ECO:0007669"/>
    <property type="project" value="InterPro"/>
</dbReference>
<sequence length="279" mass="30496">MHGPYVHIFGTPKRIISDQVTSFTGSNFQNLCNEWSIEFHEVASGVSRGNGRVERVVSVLTEFFTIAENQEEGSWKSVVGGVQLALNCTVCKGTGGSPFQLLFGINKDPPWLNFLIVDAKGHFTSTMVSSSIKPSGDAPKNGKSPSDLVILAGTNSITKRGTTYKIDKIIKHENNTLNPVKNDIGLMRTAKKIKFTDKVKAIELAEDPKPGQTCKLAGWGFTSVSIRGSNRVPRRVWLAVLCHGTKLLVSQRSEILLEIKPVGDVKVSMETITAESLLR</sequence>
<evidence type="ECO:0000313" key="2">
    <source>
        <dbReference type="EMBL" id="CAH4035078.1"/>
    </source>
</evidence>
<dbReference type="SUPFAM" id="SSF53098">
    <property type="entry name" value="Ribonuclease H-like"/>
    <property type="match status" value="1"/>
</dbReference>
<name>A0A9P0TQ26_PIEBR</name>
<dbReference type="Proteomes" id="UP001152562">
    <property type="component" value="Unassembled WGS sequence"/>
</dbReference>
<dbReference type="PROSITE" id="PS50994">
    <property type="entry name" value="INTEGRASE"/>
    <property type="match status" value="1"/>
</dbReference>
<dbReference type="GO" id="GO:0004252">
    <property type="term" value="F:serine-type endopeptidase activity"/>
    <property type="evidence" value="ECO:0007669"/>
    <property type="project" value="InterPro"/>
</dbReference>
<dbReference type="InterPro" id="IPR001254">
    <property type="entry name" value="Trypsin_dom"/>
</dbReference>
<evidence type="ECO:0000259" key="1">
    <source>
        <dbReference type="PROSITE" id="PS50994"/>
    </source>
</evidence>
<organism evidence="2 3">
    <name type="scientific">Pieris brassicae</name>
    <name type="common">White butterfly</name>
    <name type="synonym">Large white butterfly</name>
    <dbReference type="NCBI Taxonomy" id="7116"/>
    <lineage>
        <taxon>Eukaryota</taxon>
        <taxon>Metazoa</taxon>
        <taxon>Ecdysozoa</taxon>
        <taxon>Arthropoda</taxon>
        <taxon>Hexapoda</taxon>
        <taxon>Insecta</taxon>
        <taxon>Pterygota</taxon>
        <taxon>Neoptera</taxon>
        <taxon>Endopterygota</taxon>
        <taxon>Lepidoptera</taxon>
        <taxon>Glossata</taxon>
        <taxon>Ditrysia</taxon>
        <taxon>Papilionoidea</taxon>
        <taxon>Pieridae</taxon>
        <taxon>Pierinae</taxon>
        <taxon>Pieris</taxon>
    </lineage>
</organism>
<dbReference type="InterPro" id="IPR009003">
    <property type="entry name" value="Peptidase_S1_PA"/>
</dbReference>
<proteinExistence type="predicted"/>
<dbReference type="AlphaFoldDB" id="A0A9P0TQ26"/>
<dbReference type="InterPro" id="IPR036397">
    <property type="entry name" value="RNaseH_sf"/>
</dbReference>
<dbReference type="GO" id="GO:0006508">
    <property type="term" value="P:proteolysis"/>
    <property type="evidence" value="ECO:0007669"/>
    <property type="project" value="InterPro"/>
</dbReference>
<dbReference type="Gene3D" id="3.30.420.10">
    <property type="entry name" value="Ribonuclease H-like superfamily/Ribonuclease H"/>
    <property type="match status" value="1"/>
</dbReference>
<dbReference type="EMBL" id="CALOZG010000042">
    <property type="protein sequence ID" value="CAH4035078.1"/>
    <property type="molecule type" value="Genomic_DNA"/>
</dbReference>
<dbReference type="InterPro" id="IPR050951">
    <property type="entry name" value="Retrovirus_Pol_polyprotein"/>
</dbReference>